<dbReference type="PANTHER" id="PTHR44591">
    <property type="entry name" value="STRESS RESPONSE REGULATOR PROTEIN 1"/>
    <property type="match status" value="1"/>
</dbReference>
<evidence type="ECO:0000256" key="1">
    <source>
        <dbReference type="ARBA" id="ARBA00022553"/>
    </source>
</evidence>
<keyword evidence="5" id="KW-1185">Reference proteome</keyword>
<organism evidence="4 5">
    <name type="scientific">Caulobacter endophyticus</name>
    <dbReference type="NCBI Taxonomy" id="2172652"/>
    <lineage>
        <taxon>Bacteria</taxon>
        <taxon>Pseudomonadati</taxon>
        <taxon>Pseudomonadota</taxon>
        <taxon>Alphaproteobacteria</taxon>
        <taxon>Caulobacterales</taxon>
        <taxon>Caulobacteraceae</taxon>
        <taxon>Caulobacter</taxon>
    </lineage>
</organism>
<evidence type="ECO:0000313" key="5">
    <source>
        <dbReference type="Proteomes" id="UP000245073"/>
    </source>
</evidence>
<sequence>MPVASGRQVDQFPSNLSCWCTKPQAVFIVGQPCVHAGLDFDQGWARGGREALLARVLIVDDDEISRQIYAHVLSDEGYEVEEAEHGGKAIAKLELRHFDLALIDLLMPVREGIETIIEARRRWPAMRIIAMSGGARRLSPGGVLDMALGLGAEDALVKPVSRELLTASVERLLGAVSRA</sequence>
<reference evidence="4 5" key="1">
    <citation type="submission" date="2018-04" db="EMBL/GenBank/DDBJ databases">
        <title>The genome sequence of Caulobacter sp. 744.</title>
        <authorList>
            <person name="Gao J."/>
            <person name="Sun J."/>
        </authorList>
    </citation>
    <scope>NUCLEOTIDE SEQUENCE [LARGE SCALE GENOMIC DNA]</scope>
    <source>
        <strain evidence="4 5">774</strain>
    </source>
</reference>
<dbReference type="AlphaFoldDB" id="A0A2T9KCL7"/>
<evidence type="ECO:0000259" key="3">
    <source>
        <dbReference type="PROSITE" id="PS50110"/>
    </source>
</evidence>
<feature type="domain" description="Response regulatory" evidence="3">
    <location>
        <begin position="55"/>
        <end position="173"/>
    </location>
</feature>
<proteinExistence type="predicted"/>
<evidence type="ECO:0000313" key="4">
    <source>
        <dbReference type="EMBL" id="PVM93696.1"/>
    </source>
</evidence>
<dbReference type="InterPro" id="IPR050595">
    <property type="entry name" value="Bact_response_regulator"/>
</dbReference>
<dbReference type="CDD" id="cd00156">
    <property type="entry name" value="REC"/>
    <property type="match status" value="1"/>
</dbReference>
<dbReference type="Proteomes" id="UP000245073">
    <property type="component" value="Unassembled WGS sequence"/>
</dbReference>
<protein>
    <recommendedName>
        <fullName evidence="3">Response regulatory domain-containing protein</fullName>
    </recommendedName>
</protein>
<accession>A0A2T9KCL7</accession>
<dbReference type="PANTHER" id="PTHR44591:SF23">
    <property type="entry name" value="CHEY SUBFAMILY"/>
    <property type="match status" value="1"/>
</dbReference>
<dbReference type="EMBL" id="QDKQ01000016">
    <property type="protein sequence ID" value="PVM93696.1"/>
    <property type="molecule type" value="Genomic_DNA"/>
</dbReference>
<feature type="modified residue" description="4-aspartylphosphate" evidence="2">
    <location>
        <position position="104"/>
    </location>
</feature>
<dbReference type="GO" id="GO:0000160">
    <property type="term" value="P:phosphorelay signal transduction system"/>
    <property type="evidence" value="ECO:0007669"/>
    <property type="project" value="InterPro"/>
</dbReference>
<keyword evidence="1 2" id="KW-0597">Phosphoprotein</keyword>
<evidence type="ECO:0000256" key="2">
    <source>
        <dbReference type="PROSITE-ProRule" id="PRU00169"/>
    </source>
</evidence>
<gene>
    <name evidence="4" type="ORF">DDF67_03185</name>
</gene>
<name>A0A2T9KCL7_9CAUL</name>
<dbReference type="InterPro" id="IPR001789">
    <property type="entry name" value="Sig_transdc_resp-reg_receiver"/>
</dbReference>
<dbReference type="SMART" id="SM00448">
    <property type="entry name" value="REC"/>
    <property type="match status" value="1"/>
</dbReference>
<comment type="caution">
    <text evidence="4">The sequence shown here is derived from an EMBL/GenBank/DDBJ whole genome shotgun (WGS) entry which is preliminary data.</text>
</comment>
<dbReference type="PROSITE" id="PS50110">
    <property type="entry name" value="RESPONSE_REGULATORY"/>
    <property type="match status" value="1"/>
</dbReference>
<dbReference type="Gene3D" id="3.40.50.2300">
    <property type="match status" value="1"/>
</dbReference>
<dbReference type="InterPro" id="IPR011006">
    <property type="entry name" value="CheY-like_superfamily"/>
</dbReference>
<dbReference type="Pfam" id="PF00072">
    <property type="entry name" value="Response_reg"/>
    <property type="match status" value="1"/>
</dbReference>
<dbReference type="SUPFAM" id="SSF52172">
    <property type="entry name" value="CheY-like"/>
    <property type="match status" value="1"/>
</dbReference>